<sequence>GGPVVMYIVCLPLLIILLLVVLINVTQSKKPSILPSFLQNWDFLPEPLHSLKPLDRLFTKMSCCKSCSPQSEDQELNQVTVSSKKGHDNPALESDHTKF</sequence>
<keyword evidence="3" id="KW-1003">Cell membrane</keyword>
<dbReference type="GO" id="GO:0005903">
    <property type="term" value="C:brush border"/>
    <property type="evidence" value="ECO:0007669"/>
    <property type="project" value="TreeGrafter"/>
</dbReference>
<evidence type="ECO:0000256" key="3">
    <source>
        <dbReference type="ARBA" id="ARBA00022475"/>
    </source>
</evidence>
<evidence type="ECO:0000256" key="6">
    <source>
        <dbReference type="ARBA" id="ARBA00023136"/>
    </source>
</evidence>
<accession>A0AAV2R8L3</accession>
<reference evidence="9 10" key="1">
    <citation type="submission" date="2024-05" db="EMBL/GenBank/DDBJ databases">
        <authorList>
            <person name="Wallberg A."/>
        </authorList>
    </citation>
    <scope>NUCLEOTIDE SEQUENCE [LARGE SCALE GENOMIC DNA]</scope>
</reference>
<name>A0AAV2R8L3_MEGNR</name>
<evidence type="ECO:0000256" key="2">
    <source>
        <dbReference type="ARBA" id="ARBA00005808"/>
    </source>
</evidence>
<dbReference type="GO" id="GO:0005436">
    <property type="term" value="F:sodium:phosphate symporter activity"/>
    <property type="evidence" value="ECO:0007669"/>
    <property type="project" value="InterPro"/>
</dbReference>
<dbReference type="AlphaFoldDB" id="A0AAV2R8L3"/>
<comment type="subcellular location">
    <subcellularLocation>
        <location evidence="1">Apical cell membrane</location>
        <topology evidence="1">Multi-pass membrane protein</topology>
    </subcellularLocation>
</comment>
<proteinExistence type="inferred from homology"/>
<feature type="region of interest" description="Disordered" evidence="7">
    <location>
        <begin position="67"/>
        <end position="99"/>
    </location>
</feature>
<gene>
    <name evidence="9" type="ORF">MNOR_LOCUS22101</name>
</gene>
<protein>
    <submittedName>
        <fullName evidence="9">Uncharacterized protein</fullName>
    </submittedName>
</protein>
<keyword evidence="6 8" id="KW-0472">Membrane</keyword>
<feature type="non-terminal residue" evidence="9">
    <location>
        <position position="1"/>
    </location>
</feature>
<dbReference type="PANTHER" id="PTHR10010:SF46">
    <property type="entry name" value="SODIUM-DEPENDENT PHOSPHATE TRANSPORT PROTEIN 2B"/>
    <property type="match status" value="1"/>
</dbReference>
<dbReference type="Proteomes" id="UP001497623">
    <property type="component" value="Unassembled WGS sequence"/>
</dbReference>
<dbReference type="GO" id="GO:0031982">
    <property type="term" value="C:vesicle"/>
    <property type="evidence" value="ECO:0007669"/>
    <property type="project" value="TreeGrafter"/>
</dbReference>
<feature type="transmembrane region" description="Helical" evidence="8">
    <location>
        <begin position="6"/>
        <end position="25"/>
    </location>
</feature>
<comment type="similarity">
    <text evidence="2">Belongs to the SLC34A transporter family.</text>
</comment>
<dbReference type="GO" id="GO:0016324">
    <property type="term" value="C:apical plasma membrane"/>
    <property type="evidence" value="ECO:0007669"/>
    <property type="project" value="UniProtKB-SubCell"/>
</dbReference>
<feature type="compositionally biased region" description="Basic and acidic residues" evidence="7">
    <location>
        <begin position="85"/>
        <end position="99"/>
    </location>
</feature>
<dbReference type="GO" id="GO:0044341">
    <property type="term" value="P:sodium-dependent phosphate transport"/>
    <property type="evidence" value="ECO:0007669"/>
    <property type="project" value="InterPro"/>
</dbReference>
<dbReference type="EMBL" id="CAXKWB010018325">
    <property type="protein sequence ID" value="CAL4120716.1"/>
    <property type="molecule type" value="Genomic_DNA"/>
</dbReference>
<evidence type="ECO:0000256" key="8">
    <source>
        <dbReference type="SAM" id="Phobius"/>
    </source>
</evidence>
<evidence type="ECO:0000313" key="10">
    <source>
        <dbReference type="Proteomes" id="UP001497623"/>
    </source>
</evidence>
<dbReference type="PANTHER" id="PTHR10010">
    <property type="entry name" value="SOLUTE CARRIER FAMILY 34 SODIUM PHOSPHATE , MEMBER 2-RELATED"/>
    <property type="match status" value="1"/>
</dbReference>
<evidence type="ECO:0000256" key="1">
    <source>
        <dbReference type="ARBA" id="ARBA00004424"/>
    </source>
</evidence>
<evidence type="ECO:0000256" key="4">
    <source>
        <dbReference type="ARBA" id="ARBA00022692"/>
    </source>
</evidence>
<comment type="caution">
    <text evidence="9">The sequence shown here is derived from an EMBL/GenBank/DDBJ whole genome shotgun (WGS) entry which is preliminary data.</text>
</comment>
<evidence type="ECO:0000256" key="7">
    <source>
        <dbReference type="SAM" id="MobiDB-lite"/>
    </source>
</evidence>
<organism evidence="9 10">
    <name type="scientific">Meganyctiphanes norvegica</name>
    <name type="common">Northern krill</name>
    <name type="synonym">Thysanopoda norvegica</name>
    <dbReference type="NCBI Taxonomy" id="48144"/>
    <lineage>
        <taxon>Eukaryota</taxon>
        <taxon>Metazoa</taxon>
        <taxon>Ecdysozoa</taxon>
        <taxon>Arthropoda</taxon>
        <taxon>Crustacea</taxon>
        <taxon>Multicrustacea</taxon>
        <taxon>Malacostraca</taxon>
        <taxon>Eumalacostraca</taxon>
        <taxon>Eucarida</taxon>
        <taxon>Euphausiacea</taxon>
        <taxon>Euphausiidae</taxon>
        <taxon>Meganyctiphanes</taxon>
    </lineage>
</organism>
<feature type="compositionally biased region" description="Polar residues" evidence="7">
    <location>
        <begin position="67"/>
        <end position="83"/>
    </location>
</feature>
<evidence type="ECO:0000256" key="5">
    <source>
        <dbReference type="ARBA" id="ARBA00022989"/>
    </source>
</evidence>
<keyword evidence="10" id="KW-1185">Reference proteome</keyword>
<dbReference type="InterPro" id="IPR003841">
    <property type="entry name" value="Na/Pi_transpt"/>
</dbReference>
<keyword evidence="5 8" id="KW-1133">Transmembrane helix</keyword>
<keyword evidence="4 8" id="KW-0812">Transmembrane</keyword>
<evidence type="ECO:0000313" key="9">
    <source>
        <dbReference type="EMBL" id="CAL4120716.1"/>
    </source>
</evidence>